<protein>
    <submittedName>
        <fullName evidence="3">UV radiation resistance-associated protein</fullName>
    </submittedName>
</protein>
<evidence type="ECO:0000313" key="4">
    <source>
        <dbReference type="Proteomes" id="UP000326759"/>
    </source>
</evidence>
<evidence type="ECO:0000313" key="3">
    <source>
        <dbReference type="EMBL" id="KAB7506272.1"/>
    </source>
</evidence>
<sequence>MKSHNTLKNLDLNARENVSNTLFLIYSQASLRLRHLNQIVGYNLSGLPDSSSLFVNPLPSFLPQWDVKNGYYFTLEATQNGVPEYSSSLQPSTSPNWESFDCKEIFPVHFLSLKGIIVRVWLQLKEDKKLITSWGVNFSGLVPLGSKIPTSTKFPPNTLLFKLRGRYYTSYDCILKDAQAEENPFELHEGFNLALSETKPSYSVTSLCRLHSSKRELRKLENRKEELKKMLEVIGVKSQSEFNDLEKKVEDLKIKVRLLMEQVEVELNKLRNIQTLADNLDSENQEKGVELLEGYQNLNRSLAALRIEETRLIEENESLRTLSAQVRERRKYLLSQLNFIFPIEKINKSGVKYSICDIPLPDAESYSGHPDQSLSAALGFVAQLFVKIAFLVNIPLKYPVTLRGSLSSIADLTSTQLLDVETQFPLYTRGKEREKLHFNYGVFLLNKNIAQLRWNCGLPTSDLRRTLYNVLHLLRSLYDKSSPSRAIMPDTIVSSLVFPVSLRKEIQTPEKLLEHHSSPRLSPTAHREKDRHSLLHEQSLPNLLLRKNNSLVDDSFLCTVSDTDSKIEKLLRDGSQSEGEANKMDPHLDLKLRTKDTVFSETLLENANKLKHTSFSLDQGINFIKSEYQDCDFTENSSSSLNIVKVNSGSFPSLSKNSTDDNKSSLVLSRVHDQTTQLLRSWHESDPSPYHSLIDISSSTEKIANSNLKLRSVSEPNSSANSNGVLCNSQKSSSLLCNQNHNGTDLIKILPSNSEINCVLVENEKKLENDKLEDEPKKIPSEKLVKELGMSLEDLELDDDSFLKDVASRTANLASQNCSFKFSFNKSSIED</sequence>
<dbReference type="PANTHER" id="PTHR15157:SF5">
    <property type="entry name" value="UV RADIATION RESISTANCE-ASSOCIATED GENE PROTEIN"/>
    <property type="match status" value="1"/>
</dbReference>
<comment type="caution">
    <text evidence="3">The sequence shown here is derived from an EMBL/GenBank/DDBJ whole genome shotgun (WGS) entry which is preliminary data.</text>
</comment>
<dbReference type="GO" id="GO:0035493">
    <property type="term" value="P:SNARE complex assembly"/>
    <property type="evidence" value="ECO:0007669"/>
    <property type="project" value="TreeGrafter"/>
</dbReference>
<dbReference type="GO" id="GO:0000323">
    <property type="term" value="C:lytic vacuole"/>
    <property type="evidence" value="ECO:0007669"/>
    <property type="project" value="TreeGrafter"/>
</dbReference>
<dbReference type="Pfam" id="PF10186">
    <property type="entry name" value="ATG14"/>
    <property type="match status" value="1"/>
</dbReference>
<accession>A0A5N5TI87</accession>
<dbReference type="AlphaFoldDB" id="A0A5N5TI87"/>
<dbReference type="GO" id="GO:0005768">
    <property type="term" value="C:endosome"/>
    <property type="evidence" value="ECO:0007669"/>
    <property type="project" value="TreeGrafter"/>
</dbReference>
<gene>
    <name evidence="3" type="primary">UVRAG</name>
    <name evidence="3" type="ORF">Anas_01712</name>
</gene>
<dbReference type="OrthoDB" id="72772at2759"/>
<feature type="coiled-coil region" evidence="2">
    <location>
        <begin position="210"/>
        <end position="269"/>
    </location>
</feature>
<proteinExistence type="predicted"/>
<reference evidence="3 4" key="1">
    <citation type="journal article" date="2019" name="PLoS Biol.">
        <title>Sex chromosomes control vertical transmission of feminizing Wolbachia symbionts in an isopod.</title>
        <authorList>
            <person name="Becking T."/>
            <person name="Chebbi M.A."/>
            <person name="Giraud I."/>
            <person name="Moumen B."/>
            <person name="Laverre T."/>
            <person name="Caubet Y."/>
            <person name="Peccoud J."/>
            <person name="Gilbert C."/>
            <person name="Cordaux R."/>
        </authorList>
    </citation>
    <scope>NUCLEOTIDE SEQUENCE [LARGE SCALE GENOMIC DNA]</scope>
    <source>
        <strain evidence="3">ANa2</strain>
        <tissue evidence="3">Whole body excluding digestive tract and cuticle</tissue>
    </source>
</reference>
<keyword evidence="1 2" id="KW-0175">Coiled coil</keyword>
<dbReference type="InterPro" id="IPR018791">
    <property type="entry name" value="UV_resistance/autophagy_Atg14"/>
</dbReference>
<dbReference type="EMBL" id="SEYY01000908">
    <property type="protein sequence ID" value="KAB7506272.1"/>
    <property type="molecule type" value="Genomic_DNA"/>
</dbReference>
<keyword evidence="4" id="KW-1185">Reference proteome</keyword>
<dbReference type="GO" id="GO:0032991">
    <property type="term" value="C:protein-containing complex"/>
    <property type="evidence" value="ECO:0007669"/>
    <property type="project" value="UniProtKB-ARBA"/>
</dbReference>
<dbReference type="Proteomes" id="UP000326759">
    <property type="component" value="Unassembled WGS sequence"/>
</dbReference>
<name>A0A5N5TI87_9CRUS</name>
<organism evidence="3 4">
    <name type="scientific">Armadillidium nasatum</name>
    <dbReference type="NCBI Taxonomy" id="96803"/>
    <lineage>
        <taxon>Eukaryota</taxon>
        <taxon>Metazoa</taxon>
        <taxon>Ecdysozoa</taxon>
        <taxon>Arthropoda</taxon>
        <taxon>Crustacea</taxon>
        <taxon>Multicrustacea</taxon>
        <taxon>Malacostraca</taxon>
        <taxon>Eumalacostraca</taxon>
        <taxon>Peracarida</taxon>
        <taxon>Isopoda</taxon>
        <taxon>Oniscidea</taxon>
        <taxon>Crinocheta</taxon>
        <taxon>Armadillidiidae</taxon>
        <taxon>Armadillidium</taxon>
    </lineage>
</organism>
<evidence type="ECO:0000256" key="2">
    <source>
        <dbReference type="SAM" id="Coils"/>
    </source>
</evidence>
<dbReference type="PANTHER" id="PTHR15157">
    <property type="entry name" value="UV RADIATION RESISTANCE-ASSOCIATED GENE PROTEIN"/>
    <property type="match status" value="1"/>
</dbReference>
<evidence type="ECO:0000256" key="1">
    <source>
        <dbReference type="ARBA" id="ARBA00023054"/>
    </source>
</evidence>
<dbReference type="GO" id="GO:0000149">
    <property type="term" value="F:SNARE binding"/>
    <property type="evidence" value="ECO:0007669"/>
    <property type="project" value="TreeGrafter"/>
</dbReference>